<dbReference type="Gene3D" id="1.25.70.10">
    <property type="entry name" value="Transcription termination factor 3, mitochondrial"/>
    <property type="match status" value="1"/>
</dbReference>
<gene>
    <name evidence="3" type="ORF">NSPH01132_LOCUS254</name>
</gene>
<dbReference type="InterPro" id="IPR038538">
    <property type="entry name" value="MTERF_sf"/>
</dbReference>
<accession>A0A7S2QS58</accession>
<organism evidence="3">
    <name type="scientific">Norrisiella sphaerica</name>
    <dbReference type="NCBI Taxonomy" id="552664"/>
    <lineage>
        <taxon>Eukaryota</taxon>
        <taxon>Sar</taxon>
        <taxon>Rhizaria</taxon>
        <taxon>Cercozoa</taxon>
        <taxon>Chlorarachniophyceae</taxon>
        <taxon>Norrisiella</taxon>
    </lineage>
</organism>
<keyword evidence="2" id="KW-0809">Transit peptide</keyword>
<name>A0A7S2QS58_9EUKA</name>
<dbReference type="PANTHER" id="PTHR13068">
    <property type="entry name" value="CGI-12 PROTEIN-RELATED"/>
    <property type="match status" value="1"/>
</dbReference>
<evidence type="ECO:0000256" key="2">
    <source>
        <dbReference type="ARBA" id="ARBA00022946"/>
    </source>
</evidence>
<dbReference type="GO" id="GO:0003676">
    <property type="term" value="F:nucleic acid binding"/>
    <property type="evidence" value="ECO:0007669"/>
    <property type="project" value="InterPro"/>
</dbReference>
<dbReference type="AlphaFoldDB" id="A0A7S2QS58"/>
<dbReference type="Pfam" id="PF02536">
    <property type="entry name" value="mTERF"/>
    <property type="match status" value="1"/>
</dbReference>
<evidence type="ECO:0000313" key="3">
    <source>
        <dbReference type="EMBL" id="CAD9650157.1"/>
    </source>
</evidence>
<protein>
    <submittedName>
        <fullName evidence="3">Uncharacterized protein</fullName>
    </submittedName>
</protein>
<comment type="similarity">
    <text evidence="1">Belongs to the mTERF family.</text>
</comment>
<evidence type="ECO:0000256" key="1">
    <source>
        <dbReference type="ARBA" id="ARBA00007692"/>
    </source>
</evidence>
<dbReference type="EMBL" id="HBHC01000516">
    <property type="protein sequence ID" value="CAD9650157.1"/>
    <property type="molecule type" value="Transcribed_RNA"/>
</dbReference>
<reference evidence="3" key="1">
    <citation type="submission" date="2021-01" db="EMBL/GenBank/DDBJ databases">
        <authorList>
            <person name="Corre E."/>
            <person name="Pelletier E."/>
            <person name="Niang G."/>
            <person name="Scheremetjew M."/>
            <person name="Finn R."/>
            <person name="Kale V."/>
            <person name="Holt S."/>
            <person name="Cochrane G."/>
            <person name="Meng A."/>
            <person name="Brown T."/>
            <person name="Cohen L."/>
        </authorList>
    </citation>
    <scope>NUCLEOTIDE SEQUENCE</scope>
    <source>
        <strain evidence="3">BC52</strain>
    </source>
</reference>
<proteinExistence type="inferred from homology"/>
<dbReference type="InterPro" id="IPR003690">
    <property type="entry name" value="MTERF"/>
</dbReference>
<sequence length="293" mass="32636">MARHSFYQTFSFLGIALSVLAIVVLGLGRSGVPQIAAFPGIGNCRASRFSHPQISMSGIRHRKQIQRIVGGLLPHAILLPSQNSQTAVKNVIAELGITEKAAEKLISKSLDKMDWEMAEDEDQGSPLERTSLAQASLETIEDPYIETKAVINSLRSIGFERDEIKLLVTRFPLILRLQSEGVQGVIDLLSNIGMKDVQVRRYLMQKPALLAYDVSKHIIPALKTLRKRTKLNDKTLATLISMQPDLLTALIDSTWSSARSNMLLKEAYRSQRRSAKLFKKSTKGKDPMDDIQN</sequence>